<protein>
    <submittedName>
        <fullName evidence="1">Uncharacterized protein</fullName>
    </submittedName>
</protein>
<evidence type="ECO:0000313" key="1">
    <source>
        <dbReference type="EMBL" id="OAY40184.1"/>
    </source>
</evidence>
<sequence length="35" mass="4310">MIFCYANLEEEVYKRDQLNYTAQRRATWLNRQEGV</sequence>
<name>A0A2C9V6S3_MANES</name>
<dbReference type="EMBL" id="CM004395">
    <property type="protein sequence ID" value="OAY40184.1"/>
    <property type="molecule type" value="Genomic_DNA"/>
</dbReference>
<organism evidence="1">
    <name type="scientific">Manihot esculenta</name>
    <name type="common">Cassava</name>
    <name type="synonym">Jatropha manihot</name>
    <dbReference type="NCBI Taxonomy" id="3983"/>
    <lineage>
        <taxon>Eukaryota</taxon>
        <taxon>Viridiplantae</taxon>
        <taxon>Streptophyta</taxon>
        <taxon>Embryophyta</taxon>
        <taxon>Tracheophyta</taxon>
        <taxon>Spermatophyta</taxon>
        <taxon>Magnoliopsida</taxon>
        <taxon>eudicotyledons</taxon>
        <taxon>Gunneridae</taxon>
        <taxon>Pentapetalae</taxon>
        <taxon>rosids</taxon>
        <taxon>fabids</taxon>
        <taxon>Malpighiales</taxon>
        <taxon>Euphorbiaceae</taxon>
        <taxon>Crotonoideae</taxon>
        <taxon>Manihoteae</taxon>
        <taxon>Manihot</taxon>
    </lineage>
</organism>
<proteinExistence type="predicted"/>
<accession>A0A2C9V6S3</accession>
<dbReference type="AlphaFoldDB" id="A0A2C9V6S3"/>
<gene>
    <name evidence="1" type="ORF">MANES_09G002600</name>
</gene>
<reference evidence="1" key="1">
    <citation type="submission" date="2016-02" db="EMBL/GenBank/DDBJ databases">
        <title>WGS assembly of Manihot esculenta.</title>
        <authorList>
            <person name="Bredeson J.V."/>
            <person name="Prochnik S.E."/>
            <person name="Lyons J.B."/>
            <person name="Schmutz J."/>
            <person name="Grimwood J."/>
            <person name="Vrebalov J."/>
            <person name="Bart R.S."/>
            <person name="Amuge T."/>
            <person name="Ferguson M.E."/>
            <person name="Green R."/>
            <person name="Putnam N."/>
            <person name="Stites J."/>
            <person name="Rounsley S."/>
            <person name="Rokhsar D.S."/>
        </authorList>
    </citation>
    <scope>NUCLEOTIDE SEQUENCE [LARGE SCALE GENOMIC DNA]</scope>
    <source>
        <tissue evidence="1">Leaf</tissue>
    </source>
</reference>